<dbReference type="Gene3D" id="1.25.40.10">
    <property type="entry name" value="Tetratricopeptide repeat domain"/>
    <property type="match status" value="1"/>
</dbReference>
<name>A0A1B6VHT7_9PROT</name>
<dbReference type="SUPFAM" id="SSF48452">
    <property type="entry name" value="TPR-like"/>
    <property type="match status" value="1"/>
</dbReference>
<sequence length="712" mass="77321">MGMTKMLSSSVRQAREADPTLLRLKLIGQMEARTLTGESVLPVGGKTRALLAILALSDRKPVLRSRLAELLWSRRPEDMARASLRQEIHRLLDALSPLGVEIIDVQRHSLMLKPALTSVDAERILTASVRTIDSIPAPEEVLLGELSGIDVALDEWLSQQRARLSHHLLGLYEGCLRELTDPEQVDDVTDRLLKVDPLNEAAWRAKIQSALRRGEQARAVLLAEQAVRAFGQEEGHVAGPVTQALISSVLKAAGLEPSIGAAGIAELDSASALFSGTDDTLAVPAGAQRTDPMLALPLHLSQIAAGQSRKISLLVLSPFSADGLKDAELKCATSLSDQFELLFVHVDTFDIVAKPEGFVPDPANPLASYRGLGADYVVTGAVRAGASDNAFRLILKVLDVRAGGFIVWGTYYDLPDLDPMSVSNGLIGPATAMQWGLLLAEARRTANRADSELSALGKATRVFMLLLKRDNALFPRISQLLDAAGLEDPREGTVAVMQVLYCLIRYENDWSAAGTALLARGIEFARLLVNLKPDAPGMAILLSTLLMHDPASVPLARSIMRMCEKSMAGASGAHNMHDVLLCRVLLHVLDGNLAEAAAVAGKLRHNPYHSPFSTLIRPFFMMFMMLGGERQDVIEMGRLMAGLHPNYSSTLVYYLAALVLEGESAEEIQQVRQHLHRLVPDLTIEKILSRFPYLSASKKAELRQAFSSTGLL</sequence>
<evidence type="ECO:0000313" key="2">
    <source>
        <dbReference type="Proteomes" id="UP000077786"/>
    </source>
</evidence>
<organism evidence="1 2">
    <name type="scientific">Gluconobacter cerinus</name>
    <dbReference type="NCBI Taxonomy" id="38307"/>
    <lineage>
        <taxon>Bacteria</taxon>
        <taxon>Pseudomonadati</taxon>
        <taxon>Pseudomonadota</taxon>
        <taxon>Alphaproteobacteria</taxon>
        <taxon>Acetobacterales</taxon>
        <taxon>Acetobacteraceae</taxon>
        <taxon>Gluconobacter</taxon>
    </lineage>
</organism>
<dbReference type="EMBL" id="LUTU01000013">
    <property type="protein sequence ID" value="OAJ66774.1"/>
    <property type="molecule type" value="Genomic_DNA"/>
</dbReference>
<proteinExistence type="predicted"/>
<dbReference type="OrthoDB" id="7888886at2"/>
<dbReference type="SUPFAM" id="SSF46894">
    <property type="entry name" value="C-terminal effector domain of the bipartite response regulators"/>
    <property type="match status" value="1"/>
</dbReference>
<gene>
    <name evidence="1" type="ORF">A0123_02508</name>
</gene>
<dbReference type="RefSeq" id="WP_064275071.1">
    <property type="nucleotide sequence ID" value="NZ_JAFEJB010000001.1"/>
</dbReference>
<dbReference type="PATRIC" id="fig|38307.3.peg.2614"/>
<evidence type="ECO:0000313" key="1">
    <source>
        <dbReference type="EMBL" id="OAJ66774.1"/>
    </source>
</evidence>
<dbReference type="PANTHER" id="PTHR35807">
    <property type="entry name" value="TRANSCRIPTIONAL REGULATOR REDD-RELATED"/>
    <property type="match status" value="1"/>
</dbReference>
<dbReference type="InterPro" id="IPR011990">
    <property type="entry name" value="TPR-like_helical_dom_sf"/>
</dbReference>
<dbReference type="InterPro" id="IPR016032">
    <property type="entry name" value="Sig_transdc_resp-reg_C-effctor"/>
</dbReference>
<protein>
    <submittedName>
        <fullName evidence="1">Bacterial transcriptional activator domain protein</fullName>
    </submittedName>
</protein>
<dbReference type="InterPro" id="IPR005158">
    <property type="entry name" value="BTAD"/>
</dbReference>
<dbReference type="InterPro" id="IPR051677">
    <property type="entry name" value="AfsR-DnrI-RedD_regulator"/>
</dbReference>
<dbReference type="Proteomes" id="UP000077786">
    <property type="component" value="Unassembled WGS sequence"/>
</dbReference>
<comment type="caution">
    <text evidence="1">The sequence shown here is derived from an EMBL/GenBank/DDBJ whole genome shotgun (WGS) entry which is preliminary data.</text>
</comment>
<dbReference type="InterPro" id="IPR036388">
    <property type="entry name" value="WH-like_DNA-bd_sf"/>
</dbReference>
<dbReference type="AlphaFoldDB" id="A0A1B6VHT7"/>
<dbReference type="SMART" id="SM01043">
    <property type="entry name" value="BTAD"/>
    <property type="match status" value="1"/>
</dbReference>
<accession>A0A1B6VHT7</accession>
<dbReference type="GO" id="GO:0003677">
    <property type="term" value="F:DNA binding"/>
    <property type="evidence" value="ECO:0007669"/>
    <property type="project" value="InterPro"/>
</dbReference>
<reference evidence="1 2" key="1">
    <citation type="submission" date="2016-03" db="EMBL/GenBank/DDBJ databases">
        <title>Draft genome sequence of Gluconobacter cerinus strain CECT 9110.</title>
        <authorList>
            <person name="Sainz F."/>
            <person name="Mas A."/>
            <person name="Torija M.J."/>
        </authorList>
    </citation>
    <scope>NUCLEOTIDE SEQUENCE [LARGE SCALE GENOMIC DNA]</scope>
    <source>
        <strain evidence="1 2">CECT 9110</strain>
    </source>
</reference>
<dbReference type="GO" id="GO:0006355">
    <property type="term" value="P:regulation of DNA-templated transcription"/>
    <property type="evidence" value="ECO:0007669"/>
    <property type="project" value="InterPro"/>
</dbReference>
<dbReference type="Gene3D" id="1.10.10.10">
    <property type="entry name" value="Winged helix-like DNA-binding domain superfamily/Winged helix DNA-binding domain"/>
    <property type="match status" value="1"/>
</dbReference>